<dbReference type="AlphaFoldDB" id="A0A7C5L8F2"/>
<name>A0A7C5L8F2_CALS0</name>
<evidence type="ECO:0000256" key="2">
    <source>
        <dbReference type="ARBA" id="ARBA00022884"/>
    </source>
</evidence>
<dbReference type="PANTHER" id="PTHR43694">
    <property type="entry name" value="RIBONUCLEASE J"/>
    <property type="match status" value="1"/>
</dbReference>
<dbReference type="Pfam" id="PF12706">
    <property type="entry name" value="Lactamase_B_2"/>
    <property type="match status" value="1"/>
</dbReference>
<dbReference type="GO" id="GO:0004527">
    <property type="term" value="F:exonuclease activity"/>
    <property type="evidence" value="ECO:0007669"/>
    <property type="project" value="UniProtKB-KW"/>
</dbReference>
<keyword evidence="4" id="KW-0378">Hydrolase</keyword>
<dbReference type="InterPro" id="IPR011108">
    <property type="entry name" value="RMMBL"/>
</dbReference>
<keyword evidence="1" id="KW-0540">Nuclease</keyword>
<dbReference type="EMBL" id="DRWN01000069">
    <property type="protein sequence ID" value="HHK69157.1"/>
    <property type="molecule type" value="Genomic_DNA"/>
</dbReference>
<dbReference type="GO" id="GO:0003723">
    <property type="term" value="F:RNA binding"/>
    <property type="evidence" value="ECO:0007669"/>
    <property type="project" value="UniProtKB-KW"/>
</dbReference>
<organism evidence="4">
    <name type="scientific">Caldiarchaeum subterraneum</name>
    <dbReference type="NCBI Taxonomy" id="311458"/>
    <lineage>
        <taxon>Archaea</taxon>
        <taxon>Nitrososphaerota</taxon>
        <taxon>Candidatus Caldarchaeales</taxon>
        <taxon>Candidatus Caldarchaeaceae</taxon>
        <taxon>Candidatus Caldarchaeum</taxon>
    </lineage>
</organism>
<keyword evidence="1" id="KW-0269">Exonuclease</keyword>
<evidence type="ECO:0000256" key="1">
    <source>
        <dbReference type="ARBA" id="ARBA00022839"/>
    </source>
</evidence>
<dbReference type="InterPro" id="IPR042173">
    <property type="entry name" value="RNase_J_2"/>
</dbReference>
<dbReference type="Pfam" id="PF07521">
    <property type="entry name" value="RMMBL"/>
    <property type="match status" value="1"/>
</dbReference>
<dbReference type="InterPro" id="IPR036866">
    <property type="entry name" value="RibonucZ/Hydroxyglut_hydro"/>
</dbReference>
<evidence type="ECO:0000313" key="4">
    <source>
        <dbReference type="EMBL" id="HHK69157.1"/>
    </source>
</evidence>
<dbReference type="SUPFAM" id="SSF56281">
    <property type="entry name" value="Metallo-hydrolase/oxidoreductase"/>
    <property type="match status" value="1"/>
</dbReference>
<sequence length="462" mass="51683">MRLTVYGGAGRIGGNKILLEGVDGRIFLDFGLDFNARNEYFSTFLQPRKFALIADYVMTGVIPPLKGLYRPDLAPETLTAEQPFVDAVIVSHGHLDHYGHVSLTRPDIAVYMGEGTKIITKAREESKPKSAESLFSEAERTIHVFKTGDRFQVSGMNVRPVHVDHSIPAAYGFIVEGDGGVLAYTGDIRMHGPRRDMTIDFVEECRKTGVDTLVVEGTRLAESVNSSEDDVEVLMTKTVLDAGRRLVAVVVGMLDFDRLKTILRVSELTGRLPAISLHHAHVLKSLSGKGLRMDVPQMADGRLVAYLERRRSGRYVKPDYPRWMANLIDSVPTVREDEIRQSPEKFMLVLSRAEDIIELASVKPPDGSPFIISTSEPHTEEQFLEMEKINRWAELLRLRLHHIHASGHASGPDLLNIIKQISPKKVVPVHTEVSQLYPSMLQREKIDVEVIVPVYGQSFEAF</sequence>
<keyword evidence="2" id="KW-0694">RNA-binding</keyword>
<protein>
    <submittedName>
        <fullName evidence="4">MBL fold metallo-hydrolase</fullName>
    </submittedName>
</protein>
<dbReference type="Gene3D" id="3.40.50.10710">
    <property type="entry name" value="Metallo-hydrolase/oxidoreductase"/>
    <property type="match status" value="1"/>
</dbReference>
<gene>
    <name evidence="4" type="ORF">ENM11_08455</name>
</gene>
<accession>A0A7C5L8F2</accession>
<dbReference type="SMART" id="SM00849">
    <property type="entry name" value="Lactamase_B"/>
    <property type="match status" value="1"/>
</dbReference>
<dbReference type="PANTHER" id="PTHR43694:SF1">
    <property type="entry name" value="RIBONUCLEASE J"/>
    <property type="match status" value="1"/>
</dbReference>
<dbReference type="Gene3D" id="3.60.15.10">
    <property type="entry name" value="Ribonuclease Z/Hydroxyacylglutathione hydrolase-like"/>
    <property type="match status" value="2"/>
</dbReference>
<reference evidence="4" key="1">
    <citation type="journal article" date="2020" name="mSystems">
        <title>Genome- and Community-Level Interaction Insights into Carbon Utilization and Element Cycling Functions of Hydrothermarchaeota in Hydrothermal Sediment.</title>
        <authorList>
            <person name="Zhou Z."/>
            <person name="Liu Y."/>
            <person name="Xu W."/>
            <person name="Pan J."/>
            <person name="Luo Z.H."/>
            <person name="Li M."/>
        </authorList>
    </citation>
    <scope>NUCLEOTIDE SEQUENCE [LARGE SCALE GENOMIC DNA]</scope>
    <source>
        <strain evidence="4">SpSt-1056</strain>
    </source>
</reference>
<evidence type="ECO:0000259" key="3">
    <source>
        <dbReference type="SMART" id="SM00849"/>
    </source>
</evidence>
<dbReference type="InterPro" id="IPR001279">
    <property type="entry name" value="Metallo-B-lactamas"/>
</dbReference>
<proteinExistence type="predicted"/>
<comment type="caution">
    <text evidence="4">The sequence shown here is derived from an EMBL/GenBank/DDBJ whole genome shotgun (WGS) entry which is preliminary data.</text>
</comment>
<dbReference type="CDD" id="cd07732">
    <property type="entry name" value="metallo-hydrolase-like_MBL-fold"/>
    <property type="match status" value="1"/>
</dbReference>
<feature type="domain" description="Metallo-beta-lactamase" evidence="3">
    <location>
        <begin position="13"/>
        <end position="243"/>
    </location>
</feature>